<evidence type="ECO:0000313" key="1">
    <source>
        <dbReference type="EMBL" id="KAI7994648.1"/>
    </source>
</evidence>
<evidence type="ECO:0000313" key="2">
    <source>
        <dbReference type="Proteomes" id="UP001060215"/>
    </source>
</evidence>
<organism evidence="1 2">
    <name type="scientific">Camellia lanceoleosa</name>
    <dbReference type="NCBI Taxonomy" id="1840588"/>
    <lineage>
        <taxon>Eukaryota</taxon>
        <taxon>Viridiplantae</taxon>
        <taxon>Streptophyta</taxon>
        <taxon>Embryophyta</taxon>
        <taxon>Tracheophyta</taxon>
        <taxon>Spermatophyta</taxon>
        <taxon>Magnoliopsida</taxon>
        <taxon>eudicotyledons</taxon>
        <taxon>Gunneridae</taxon>
        <taxon>Pentapetalae</taxon>
        <taxon>asterids</taxon>
        <taxon>Ericales</taxon>
        <taxon>Theaceae</taxon>
        <taxon>Camellia</taxon>
    </lineage>
</organism>
<gene>
    <name evidence="1" type="ORF">LOK49_LG11G01909</name>
</gene>
<name>A0ACC0G0K1_9ERIC</name>
<proteinExistence type="predicted"/>
<dbReference type="Proteomes" id="UP001060215">
    <property type="component" value="Chromosome 12"/>
</dbReference>
<dbReference type="EMBL" id="CM045769">
    <property type="protein sequence ID" value="KAI7994648.1"/>
    <property type="molecule type" value="Genomic_DNA"/>
</dbReference>
<reference evidence="1 2" key="1">
    <citation type="journal article" date="2022" name="Plant J.">
        <title>Chromosome-level genome of Camellia lanceoleosa provides a valuable resource for understanding genome evolution and self-incompatibility.</title>
        <authorList>
            <person name="Gong W."/>
            <person name="Xiao S."/>
            <person name="Wang L."/>
            <person name="Liao Z."/>
            <person name="Chang Y."/>
            <person name="Mo W."/>
            <person name="Hu G."/>
            <person name="Li W."/>
            <person name="Zhao G."/>
            <person name="Zhu H."/>
            <person name="Hu X."/>
            <person name="Ji K."/>
            <person name="Xiang X."/>
            <person name="Song Q."/>
            <person name="Yuan D."/>
            <person name="Jin S."/>
            <person name="Zhang L."/>
        </authorList>
    </citation>
    <scope>NUCLEOTIDE SEQUENCE [LARGE SCALE GENOMIC DNA]</scope>
    <source>
        <strain evidence="1">SQ_2022a</strain>
    </source>
</reference>
<accession>A0ACC0G0K1</accession>
<sequence>MSKSRDPRKALAGQQWEKLEAVYEEEEEEEDEEELTPSTSTFFNVSPDHFPPLSGKISMETASSSSNPMAAETEESQKVTEKSYKGKNIDTPFKKLTTRHDEITISESKSGDSSENPNQNRQGRAKSAEEFKHKIFLFQLQLSPSDVVRDGGGLFIPKEQINNHCPAFSIAMRTDKLVTLVIFTDAQYVDWIMKIFFDVDIDAYMIIDGWEGFVKGHNLEAMDVIKFYRPVPPAHEMHFLVECVKREKAAAGTSQTDQLGSAKKDGNGSDCGNRGGDGGGGGGGGRSDGGGSGGKWKTMCCWIPKNQHGGREKAVMILEEEREALLMTDSTWEEMIALK</sequence>
<keyword evidence="2" id="KW-1185">Reference proteome</keyword>
<comment type="caution">
    <text evidence="1">The sequence shown here is derived from an EMBL/GenBank/DDBJ whole genome shotgun (WGS) entry which is preliminary data.</text>
</comment>
<protein>
    <submittedName>
        <fullName evidence="1">Uncharacterized protein</fullName>
    </submittedName>
</protein>